<evidence type="ECO:0000313" key="2">
    <source>
        <dbReference type="Proteomes" id="UP000183200"/>
    </source>
</evidence>
<name>A0A1H0CX80_9SPHI</name>
<evidence type="ECO:0000313" key="1">
    <source>
        <dbReference type="EMBL" id="SDN62241.1"/>
    </source>
</evidence>
<reference evidence="2" key="1">
    <citation type="submission" date="2016-10" db="EMBL/GenBank/DDBJ databases">
        <authorList>
            <person name="Varghese N."/>
            <person name="Submissions S."/>
        </authorList>
    </citation>
    <scope>NUCLEOTIDE SEQUENCE [LARGE SCALE GENOMIC DNA]</scope>
    <source>
        <strain evidence="2">DSM 19110</strain>
    </source>
</reference>
<proteinExistence type="predicted"/>
<dbReference type="EMBL" id="FNGY01000008">
    <property type="protein sequence ID" value="SDN62241.1"/>
    <property type="molecule type" value="Genomic_DNA"/>
</dbReference>
<dbReference type="AlphaFoldDB" id="A0A1H0CX80"/>
<accession>A0A1H0CX80</accession>
<keyword evidence="2" id="KW-1185">Reference proteome</keyword>
<sequence>MGKSGDIREMRKIVSYDWIKGKNHRKNCEFLCPFFMLFRPKTWGQKVSFDY</sequence>
<gene>
    <name evidence="1" type="ORF">SAMN05421820_108240</name>
</gene>
<dbReference type="Proteomes" id="UP000183200">
    <property type="component" value="Unassembled WGS sequence"/>
</dbReference>
<protein>
    <submittedName>
        <fullName evidence="1">Uncharacterized protein</fullName>
    </submittedName>
</protein>
<organism evidence="1 2">
    <name type="scientific">Pedobacter steynii</name>
    <dbReference type="NCBI Taxonomy" id="430522"/>
    <lineage>
        <taxon>Bacteria</taxon>
        <taxon>Pseudomonadati</taxon>
        <taxon>Bacteroidota</taxon>
        <taxon>Sphingobacteriia</taxon>
        <taxon>Sphingobacteriales</taxon>
        <taxon>Sphingobacteriaceae</taxon>
        <taxon>Pedobacter</taxon>
    </lineage>
</organism>